<protein>
    <submittedName>
        <fullName evidence="1">Uncharacterized protein</fullName>
    </submittedName>
</protein>
<evidence type="ECO:0000313" key="1">
    <source>
        <dbReference type="EMBL" id="KAF6433814.1"/>
    </source>
</evidence>
<keyword evidence="2" id="KW-1185">Reference proteome</keyword>
<sequence length="230" mass="25248">MSASPCTGEDSVHSVPDRIPGKKPLLLLGEDRFPDLSTLRVQQVWESPSCLCLLRSHHQPRVPKWKKHPETDAWSPVPSPEWAPRGLGSLMGLDSEALQTALLCEHCPSTLASASPRVTYYLPHRSCHPHARLHADETIHEPFLGPSTQGCGCYQCLQPWATSPKMCLLPLPRPLVVLSLSVCSFPGLADLNTHTHTHTHTRPCPCPPQGSTEGLWEGSCLYIPSTAPRV</sequence>
<gene>
    <name evidence="1" type="ORF">HJG59_008876</name>
</gene>
<proteinExistence type="predicted"/>
<reference evidence="1 2" key="1">
    <citation type="journal article" date="2020" name="Nature">
        <title>Six reference-quality genomes reveal evolution of bat adaptations.</title>
        <authorList>
            <person name="Jebb D."/>
            <person name="Huang Z."/>
            <person name="Pippel M."/>
            <person name="Hughes G.M."/>
            <person name="Lavrichenko K."/>
            <person name="Devanna P."/>
            <person name="Winkler S."/>
            <person name="Jermiin L.S."/>
            <person name="Skirmuntt E.C."/>
            <person name="Katzourakis A."/>
            <person name="Burkitt-Gray L."/>
            <person name="Ray D.A."/>
            <person name="Sullivan K.A.M."/>
            <person name="Roscito J.G."/>
            <person name="Kirilenko B.M."/>
            <person name="Davalos L.M."/>
            <person name="Corthals A.P."/>
            <person name="Power M.L."/>
            <person name="Jones G."/>
            <person name="Ransome R.D."/>
            <person name="Dechmann D.K.N."/>
            <person name="Locatelli A.G."/>
            <person name="Puechmaille S.J."/>
            <person name="Fedrigo O."/>
            <person name="Jarvis E.D."/>
            <person name="Hiller M."/>
            <person name="Vernes S.C."/>
            <person name="Myers E.W."/>
            <person name="Teeling E.C."/>
        </authorList>
    </citation>
    <scope>NUCLEOTIDE SEQUENCE [LARGE SCALE GENOMIC DNA]</scope>
    <source>
        <strain evidence="1">MMolMol1</strain>
        <tissue evidence="1">Muscle</tissue>
    </source>
</reference>
<dbReference type="AlphaFoldDB" id="A0A7J8EEB8"/>
<name>A0A7J8EEB8_MOLMO</name>
<comment type="caution">
    <text evidence="1">The sequence shown here is derived from an EMBL/GenBank/DDBJ whole genome shotgun (WGS) entry which is preliminary data.</text>
</comment>
<dbReference type="EMBL" id="JACASF010000014">
    <property type="protein sequence ID" value="KAF6433814.1"/>
    <property type="molecule type" value="Genomic_DNA"/>
</dbReference>
<organism evidence="1 2">
    <name type="scientific">Molossus molossus</name>
    <name type="common">Pallas' mastiff bat</name>
    <name type="synonym">Vespertilio molossus</name>
    <dbReference type="NCBI Taxonomy" id="27622"/>
    <lineage>
        <taxon>Eukaryota</taxon>
        <taxon>Metazoa</taxon>
        <taxon>Chordata</taxon>
        <taxon>Craniata</taxon>
        <taxon>Vertebrata</taxon>
        <taxon>Euteleostomi</taxon>
        <taxon>Mammalia</taxon>
        <taxon>Eutheria</taxon>
        <taxon>Laurasiatheria</taxon>
        <taxon>Chiroptera</taxon>
        <taxon>Yangochiroptera</taxon>
        <taxon>Molossidae</taxon>
        <taxon>Molossus</taxon>
    </lineage>
</organism>
<evidence type="ECO:0000313" key="2">
    <source>
        <dbReference type="Proteomes" id="UP000550707"/>
    </source>
</evidence>
<dbReference type="InParanoid" id="A0A7J8EEB8"/>
<accession>A0A7J8EEB8</accession>
<dbReference type="Proteomes" id="UP000550707">
    <property type="component" value="Unassembled WGS sequence"/>
</dbReference>